<sequence>MDFEPASVVLYRNRRFMAVLVGFSVALDGAPVGRIRSGQSLHLEVVPGDHVLRVRGSAAIAFTAMPGSTTRLRVEPFGSQELSLWNEASGGPRVRPPLPIRRALVTMTLLNACTLVTFLVCYWAGFSWLVNSGTFALVPSMVFARWSGRPVARGAWAALTGIVVFVPSAALAAEGFLRVLPEAPARVCGSILAAWAAAVVFAAVTGGVTLCRGPVGLSERGR</sequence>
<dbReference type="RefSeq" id="WP_344615410.1">
    <property type="nucleotide sequence ID" value="NZ_BAAARV010000046.1"/>
</dbReference>
<keyword evidence="1" id="KW-0812">Transmembrane</keyword>
<proteinExistence type="predicted"/>
<dbReference type="EMBL" id="BAAARV010000046">
    <property type="protein sequence ID" value="GAA2360248.1"/>
    <property type="molecule type" value="Genomic_DNA"/>
</dbReference>
<dbReference type="Proteomes" id="UP001501444">
    <property type="component" value="Unassembled WGS sequence"/>
</dbReference>
<keyword evidence="1" id="KW-1133">Transmembrane helix</keyword>
<accession>A0ABN3GT01</accession>
<feature type="transmembrane region" description="Helical" evidence="1">
    <location>
        <begin position="192"/>
        <end position="215"/>
    </location>
</feature>
<name>A0ABN3GT01_9ACTN</name>
<gene>
    <name evidence="2" type="ORF">GCM10010170_055110</name>
</gene>
<protein>
    <submittedName>
        <fullName evidence="2">Uncharacterized protein</fullName>
    </submittedName>
</protein>
<evidence type="ECO:0000313" key="2">
    <source>
        <dbReference type="EMBL" id="GAA2360248.1"/>
    </source>
</evidence>
<reference evidence="2 3" key="1">
    <citation type="journal article" date="2019" name="Int. J. Syst. Evol. Microbiol.">
        <title>The Global Catalogue of Microorganisms (GCM) 10K type strain sequencing project: providing services to taxonomists for standard genome sequencing and annotation.</title>
        <authorList>
            <consortium name="The Broad Institute Genomics Platform"/>
            <consortium name="The Broad Institute Genome Sequencing Center for Infectious Disease"/>
            <person name="Wu L."/>
            <person name="Ma J."/>
        </authorList>
    </citation>
    <scope>NUCLEOTIDE SEQUENCE [LARGE SCALE GENOMIC DNA]</scope>
    <source>
        <strain evidence="2 3">JCM 3272</strain>
    </source>
</reference>
<keyword evidence="3" id="KW-1185">Reference proteome</keyword>
<keyword evidence="1" id="KW-0472">Membrane</keyword>
<evidence type="ECO:0000256" key="1">
    <source>
        <dbReference type="SAM" id="Phobius"/>
    </source>
</evidence>
<comment type="caution">
    <text evidence="2">The sequence shown here is derived from an EMBL/GenBank/DDBJ whole genome shotgun (WGS) entry which is preliminary data.</text>
</comment>
<organism evidence="2 3">
    <name type="scientific">Dactylosporangium salmoneum</name>
    <dbReference type="NCBI Taxonomy" id="53361"/>
    <lineage>
        <taxon>Bacteria</taxon>
        <taxon>Bacillati</taxon>
        <taxon>Actinomycetota</taxon>
        <taxon>Actinomycetes</taxon>
        <taxon>Micromonosporales</taxon>
        <taxon>Micromonosporaceae</taxon>
        <taxon>Dactylosporangium</taxon>
    </lineage>
</organism>
<feature type="transmembrane region" description="Helical" evidence="1">
    <location>
        <begin position="103"/>
        <end position="120"/>
    </location>
</feature>
<evidence type="ECO:0000313" key="3">
    <source>
        <dbReference type="Proteomes" id="UP001501444"/>
    </source>
</evidence>
<feature type="transmembrane region" description="Helical" evidence="1">
    <location>
        <begin position="156"/>
        <end position="180"/>
    </location>
</feature>